<dbReference type="AlphaFoldDB" id="A0AA40HBJ9"/>
<name>A0AA40HBJ9_CNENI</name>
<proteinExistence type="predicted"/>
<evidence type="ECO:0000313" key="3">
    <source>
        <dbReference type="Proteomes" id="UP001177744"/>
    </source>
</evidence>
<keyword evidence="3" id="KW-1185">Reference proteome</keyword>
<organism evidence="2 3">
    <name type="scientific">Cnephaeus nilssonii</name>
    <name type="common">Northern bat</name>
    <name type="synonym">Eptesicus nilssonii</name>
    <dbReference type="NCBI Taxonomy" id="3371016"/>
    <lineage>
        <taxon>Eukaryota</taxon>
        <taxon>Metazoa</taxon>
        <taxon>Chordata</taxon>
        <taxon>Craniata</taxon>
        <taxon>Vertebrata</taxon>
        <taxon>Euteleostomi</taxon>
        <taxon>Mammalia</taxon>
        <taxon>Eutheria</taxon>
        <taxon>Laurasiatheria</taxon>
        <taxon>Chiroptera</taxon>
        <taxon>Yangochiroptera</taxon>
        <taxon>Vespertilionidae</taxon>
        <taxon>Cnephaeus</taxon>
    </lineage>
</organism>
<sequence length="69" mass="7354">MEDEPRPAPVLTAASRPTVPFKASTSASRYLSLPKNTKLPEKLQKKRNVPNAGVQDPGSGGPRSPGPQF</sequence>
<dbReference type="EMBL" id="JAULJE010000026">
    <property type="protein sequence ID" value="KAK1327681.1"/>
    <property type="molecule type" value="Genomic_DNA"/>
</dbReference>
<reference evidence="2" key="1">
    <citation type="submission" date="2023-06" db="EMBL/GenBank/DDBJ databases">
        <title>Reference genome for the Northern bat (Eptesicus nilssonii), a most northern bat species.</title>
        <authorList>
            <person name="Laine V.N."/>
            <person name="Pulliainen A.T."/>
            <person name="Lilley T.M."/>
        </authorList>
    </citation>
    <scope>NUCLEOTIDE SEQUENCE</scope>
    <source>
        <strain evidence="2">BLF_Eptnil</strain>
        <tissue evidence="2">Kidney</tissue>
    </source>
</reference>
<feature type="region of interest" description="Disordered" evidence="1">
    <location>
        <begin position="1"/>
        <end position="69"/>
    </location>
</feature>
<dbReference type="Proteomes" id="UP001177744">
    <property type="component" value="Unassembled WGS sequence"/>
</dbReference>
<comment type="caution">
    <text evidence="2">The sequence shown here is derived from an EMBL/GenBank/DDBJ whole genome shotgun (WGS) entry which is preliminary data.</text>
</comment>
<gene>
    <name evidence="2" type="ORF">QTO34_012826</name>
</gene>
<evidence type="ECO:0000256" key="1">
    <source>
        <dbReference type="SAM" id="MobiDB-lite"/>
    </source>
</evidence>
<evidence type="ECO:0000313" key="2">
    <source>
        <dbReference type="EMBL" id="KAK1327681.1"/>
    </source>
</evidence>
<accession>A0AA40HBJ9</accession>
<protein>
    <submittedName>
        <fullName evidence="2">Uncharacterized protein</fullName>
    </submittedName>
</protein>